<proteinExistence type="predicted"/>
<evidence type="ECO:0000256" key="1">
    <source>
        <dbReference type="SAM" id="Phobius"/>
    </source>
</evidence>
<feature type="transmembrane region" description="Helical" evidence="1">
    <location>
        <begin position="44"/>
        <end position="70"/>
    </location>
</feature>
<sequence>MARPLLLLEALCALIWFVEFATFALLSCFMYLEVSRRIYRGASPMPAFLMGLCVAAWLAVASGVASMSVLELLPVPEGDLAWVEELYVL</sequence>
<keyword evidence="1" id="KW-1133">Transmembrane helix</keyword>
<feature type="transmembrane region" description="Helical" evidence="1">
    <location>
        <begin position="6"/>
        <end position="32"/>
    </location>
</feature>
<accession>A0AAI8VAB9</accession>
<keyword evidence="1" id="KW-0812">Transmembrane</keyword>
<dbReference type="AlphaFoldDB" id="A0AAI8VAB9"/>
<name>A0AAI8VAB9_9PEZI</name>
<evidence type="ECO:0000313" key="3">
    <source>
        <dbReference type="Proteomes" id="UP001295740"/>
    </source>
</evidence>
<keyword evidence="1" id="KW-0472">Membrane</keyword>
<dbReference type="EMBL" id="CAUWAG010000003">
    <property type="protein sequence ID" value="CAJ2501274.1"/>
    <property type="molecule type" value="Genomic_DNA"/>
</dbReference>
<evidence type="ECO:0000313" key="2">
    <source>
        <dbReference type="EMBL" id="CAJ2501274.1"/>
    </source>
</evidence>
<organism evidence="2 3">
    <name type="scientific">Anthostomella pinea</name>
    <dbReference type="NCBI Taxonomy" id="933095"/>
    <lineage>
        <taxon>Eukaryota</taxon>
        <taxon>Fungi</taxon>
        <taxon>Dikarya</taxon>
        <taxon>Ascomycota</taxon>
        <taxon>Pezizomycotina</taxon>
        <taxon>Sordariomycetes</taxon>
        <taxon>Xylariomycetidae</taxon>
        <taxon>Xylariales</taxon>
        <taxon>Xylariaceae</taxon>
        <taxon>Anthostomella</taxon>
    </lineage>
</organism>
<comment type="caution">
    <text evidence="2">The sequence shown here is derived from an EMBL/GenBank/DDBJ whole genome shotgun (WGS) entry which is preliminary data.</text>
</comment>
<gene>
    <name evidence="2" type="ORF">KHLLAP_LOCUS1742</name>
</gene>
<keyword evidence="3" id="KW-1185">Reference proteome</keyword>
<protein>
    <submittedName>
        <fullName evidence="2">Uu.00g041270.m01.CDS01</fullName>
    </submittedName>
</protein>
<dbReference type="Proteomes" id="UP001295740">
    <property type="component" value="Unassembled WGS sequence"/>
</dbReference>
<reference evidence="2" key="1">
    <citation type="submission" date="2023-10" db="EMBL/GenBank/DDBJ databases">
        <authorList>
            <person name="Hackl T."/>
        </authorList>
    </citation>
    <scope>NUCLEOTIDE SEQUENCE</scope>
</reference>